<dbReference type="Pfam" id="PF00106">
    <property type="entry name" value="adh_short"/>
    <property type="match status" value="1"/>
</dbReference>
<dbReference type="EMBL" id="CP163439">
    <property type="protein sequence ID" value="XDQ39620.1"/>
    <property type="molecule type" value="Genomic_DNA"/>
</dbReference>
<evidence type="ECO:0000256" key="3">
    <source>
        <dbReference type="RuleBase" id="RU000363"/>
    </source>
</evidence>
<evidence type="ECO:0000256" key="1">
    <source>
        <dbReference type="ARBA" id="ARBA00006484"/>
    </source>
</evidence>
<dbReference type="PANTHER" id="PTHR44169:SF6">
    <property type="entry name" value="NADPH-DEPENDENT 1-ACYLDIHYDROXYACETONE PHOSPHATE REDUCTASE"/>
    <property type="match status" value="1"/>
</dbReference>
<dbReference type="GO" id="GO:0016491">
    <property type="term" value="F:oxidoreductase activity"/>
    <property type="evidence" value="ECO:0007669"/>
    <property type="project" value="UniProtKB-KW"/>
</dbReference>
<evidence type="ECO:0000259" key="4">
    <source>
        <dbReference type="SMART" id="SM00822"/>
    </source>
</evidence>
<keyword evidence="2" id="KW-0560">Oxidoreductase</keyword>
<organism evidence="5">
    <name type="scientific">Streptomyces sp. R28</name>
    <dbReference type="NCBI Taxonomy" id="3238628"/>
    <lineage>
        <taxon>Bacteria</taxon>
        <taxon>Bacillati</taxon>
        <taxon>Actinomycetota</taxon>
        <taxon>Actinomycetes</taxon>
        <taxon>Kitasatosporales</taxon>
        <taxon>Streptomycetaceae</taxon>
        <taxon>Streptomyces</taxon>
    </lineage>
</organism>
<dbReference type="InterPro" id="IPR002347">
    <property type="entry name" value="SDR_fam"/>
</dbReference>
<accession>A0AB39QDJ9</accession>
<dbReference type="PANTHER" id="PTHR44169">
    <property type="entry name" value="NADPH-DEPENDENT 1-ACYLDIHYDROXYACETONE PHOSPHATE REDUCTASE"/>
    <property type="match status" value="1"/>
</dbReference>
<sequence>MSASRAVLITGCSSGMGRLTALALHQLGHHVYATARRPESLADLAAQGLTTLALDVTDHDSMAAAVKQVEYEHGAVGLLVNNAAYGLHLPVELADPDDVRAQFDTNVFGPIRLTQLVLPAMRAARNGRIVNISSMAGRFSPPGGGFYHASKHALEAISDSLRLEVAPFGIKVVVVQPGPTITEFAGTAVDTMRAEATADDPYESFRAELAHMYATKSFTRRGGATPAQTATRTIVRAATTPRPRARYAIGGLSRTVMTARRLLPDAAFDALMRQAFPTPRPAAMAVPPTTGA</sequence>
<gene>
    <name evidence="5" type="ORF">AB5J49_43165</name>
</gene>
<dbReference type="CDD" id="cd05374">
    <property type="entry name" value="17beta-HSD-like_SDR_c"/>
    <property type="match status" value="1"/>
</dbReference>
<proteinExistence type="inferred from homology"/>
<dbReference type="RefSeq" id="WP_369174341.1">
    <property type="nucleotide sequence ID" value="NZ_CP163439.1"/>
</dbReference>
<dbReference type="AlphaFoldDB" id="A0AB39QDJ9"/>
<dbReference type="PRINTS" id="PR00081">
    <property type="entry name" value="GDHRDH"/>
</dbReference>
<dbReference type="InterPro" id="IPR036291">
    <property type="entry name" value="NAD(P)-bd_dom_sf"/>
</dbReference>
<feature type="domain" description="Ketoreductase" evidence="4">
    <location>
        <begin position="5"/>
        <end position="184"/>
    </location>
</feature>
<reference evidence="5" key="1">
    <citation type="submission" date="2024-07" db="EMBL/GenBank/DDBJ databases">
        <authorList>
            <person name="Yu S.T."/>
        </authorList>
    </citation>
    <scope>NUCLEOTIDE SEQUENCE</scope>
    <source>
        <strain evidence="5">R28</strain>
    </source>
</reference>
<dbReference type="SMART" id="SM00822">
    <property type="entry name" value="PKS_KR"/>
    <property type="match status" value="1"/>
</dbReference>
<dbReference type="PRINTS" id="PR00080">
    <property type="entry name" value="SDRFAMILY"/>
</dbReference>
<evidence type="ECO:0000256" key="2">
    <source>
        <dbReference type="ARBA" id="ARBA00023002"/>
    </source>
</evidence>
<dbReference type="Gene3D" id="3.40.50.720">
    <property type="entry name" value="NAD(P)-binding Rossmann-like Domain"/>
    <property type="match status" value="1"/>
</dbReference>
<name>A0AB39QDJ9_9ACTN</name>
<evidence type="ECO:0000313" key="5">
    <source>
        <dbReference type="EMBL" id="XDQ39620.1"/>
    </source>
</evidence>
<comment type="similarity">
    <text evidence="1 3">Belongs to the short-chain dehydrogenases/reductases (SDR) family.</text>
</comment>
<dbReference type="SUPFAM" id="SSF51735">
    <property type="entry name" value="NAD(P)-binding Rossmann-fold domains"/>
    <property type="match status" value="1"/>
</dbReference>
<dbReference type="InterPro" id="IPR057326">
    <property type="entry name" value="KR_dom"/>
</dbReference>
<protein>
    <submittedName>
        <fullName evidence="5">SDR family NAD(P)-dependent oxidoreductase</fullName>
    </submittedName>
</protein>